<evidence type="ECO:0000313" key="4">
    <source>
        <dbReference type="Proteomes" id="UP000663832"/>
    </source>
</evidence>
<evidence type="ECO:0000313" key="5">
    <source>
        <dbReference type="Proteomes" id="UP000663877"/>
    </source>
</evidence>
<keyword evidence="1" id="KW-0732">Signal</keyword>
<organism evidence="2 5">
    <name type="scientific">Adineta steineri</name>
    <dbReference type="NCBI Taxonomy" id="433720"/>
    <lineage>
        <taxon>Eukaryota</taxon>
        <taxon>Metazoa</taxon>
        <taxon>Spiralia</taxon>
        <taxon>Gnathifera</taxon>
        <taxon>Rotifera</taxon>
        <taxon>Eurotatoria</taxon>
        <taxon>Bdelloidea</taxon>
        <taxon>Adinetida</taxon>
        <taxon>Adinetidae</taxon>
        <taxon>Adineta</taxon>
    </lineage>
</organism>
<evidence type="ECO:0000313" key="3">
    <source>
        <dbReference type="EMBL" id="CAF1480378.1"/>
    </source>
</evidence>
<gene>
    <name evidence="2" type="ORF">BJG266_LOCUS11120</name>
    <name evidence="3" type="ORF">QVE165_LOCUS42196</name>
</gene>
<dbReference type="Proteomes" id="UP000663877">
    <property type="component" value="Unassembled WGS sequence"/>
</dbReference>
<protein>
    <submittedName>
        <fullName evidence="2">Uncharacterized protein</fullName>
    </submittedName>
</protein>
<dbReference type="EMBL" id="CAJNOI010000040">
    <property type="protein sequence ID" value="CAF0913264.1"/>
    <property type="molecule type" value="Genomic_DNA"/>
</dbReference>
<proteinExistence type="predicted"/>
<dbReference type="OrthoDB" id="9986467at2759"/>
<evidence type="ECO:0000256" key="1">
    <source>
        <dbReference type="SAM" id="SignalP"/>
    </source>
</evidence>
<sequence length="120" mass="13234">MIQISVILLGLLVIGNSAGPVNGDLQEIYFDTCQESCDVVKNDEDIQGCREKFCPNYVSYILTGLTVPGASPSLVSSHRKQVADFCATWMVHLIQELGWQRRNRLNLKECACAAGKDCLV</sequence>
<comment type="caution">
    <text evidence="2">The sequence shown here is derived from an EMBL/GenBank/DDBJ whole genome shotgun (WGS) entry which is preliminary data.</text>
</comment>
<dbReference type="EMBL" id="CAJNOM010000516">
    <property type="protein sequence ID" value="CAF1480378.1"/>
    <property type="molecule type" value="Genomic_DNA"/>
</dbReference>
<accession>A0A814AEV6</accession>
<evidence type="ECO:0000313" key="2">
    <source>
        <dbReference type="EMBL" id="CAF0913264.1"/>
    </source>
</evidence>
<dbReference type="AlphaFoldDB" id="A0A814AEV6"/>
<name>A0A814AEV6_9BILA</name>
<keyword evidence="4" id="KW-1185">Reference proteome</keyword>
<dbReference type="Proteomes" id="UP000663832">
    <property type="component" value="Unassembled WGS sequence"/>
</dbReference>
<feature type="chain" id="PRO_5035599158" evidence="1">
    <location>
        <begin position="24"/>
        <end position="120"/>
    </location>
</feature>
<feature type="signal peptide" evidence="1">
    <location>
        <begin position="1"/>
        <end position="23"/>
    </location>
</feature>
<reference evidence="2" key="1">
    <citation type="submission" date="2021-02" db="EMBL/GenBank/DDBJ databases">
        <authorList>
            <person name="Nowell W R."/>
        </authorList>
    </citation>
    <scope>NUCLEOTIDE SEQUENCE</scope>
</reference>